<organism evidence="1 2">
    <name type="scientific">Vigna mungo</name>
    <name type="common">Black gram</name>
    <name type="synonym">Phaseolus mungo</name>
    <dbReference type="NCBI Taxonomy" id="3915"/>
    <lineage>
        <taxon>Eukaryota</taxon>
        <taxon>Viridiplantae</taxon>
        <taxon>Streptophyta</taxon>
        <taxon>Embryophyta</taxon>
        <taxon>Tracheophyta</taxon>
        <taxon>Spermatophyta</taxon>
        <taxon>Magnoliopsida</taxon>
        <taxon>eudicotyledons</taxon>
        <taxon>Gunneridae</taxon>
        <taxon>Pentapetalae</taxon>
        <taxon>rosids</taxon>
        <taxon>fabids</taxon>
        <taxon>Fabales</taxon>
        <taxon>Fabaceae</taxon>
        <taxon>Papilionoideae</taxon>
        <taxon>50 kb inversion clade</taxon>
        <taxon>NPAAA clade</taxon>
        <taxon>indigoferoid/millettioid clade</taxon>
        <taxon>Phaseoleae</taxon>
        <taxon>Vigna</taxon>
    </lineage>
</organism>
<feature type="non-terminal residue" evidence="1">
    <location>
        <position position="1"/>
    </location>
</feature>
<evidence type="ECO:0000313" key="1">
    <source>
        <dbReference type="EMBL" id="WVZ17569.1"/>
    </source>
</evidence>
<gene>
    <name evidence="1" type="ORF">V8G54_010551</name>
</gene>
<dbReference type="AlphaFoldDB" id="A0AAQ3S6J7"/>
<protein>
    <submittedName>
        <fullName evidence="1">Uncharacterized protein</fullName>
    </submittedName>
</protein>
<reference evidence="1 2" key="1">
    <citation type="journal article" date="2023" name="Life. Sci Alliance">
        <title>Evolutionary insights into 3D genome organization and epigenetic landscape of Vigna mungo.</title>
        <authorList>
            <person name="Junaid A."/>
            <person name="Singh B."/>
            <person name="Bhatia S."/>
        </authorList>
    </citation>
    <scope>NUCLEOTIDE SEQUENCE [LARGE SCALE GENOMIC DNA]</scope>
    <source>
        <strain evidence="1">Urdbean</strain>
    </source>
</reference>
<accession>A0AAQ3S6J7</accession>
<dbReference type="EMBL" id="CP144698">
    <property type="protein sequence ID" value="WVZ17569.1"/>
    <property type="molecule type" value="Genomic_DNA"/>
</dbReference>
<evidence type="ECO:0000313" key="2">
    <source>
        <dbReference type="Proteomes" id="UP001374535"/>
    </source>
</evidence>
<proteinExistence type="predicted"/>
<keyword evidence="2" id="KW-1185">Reference proteome</keyword>
<name>A0AAQ3S6J7_VIGMU</name>
<dbReference type="Proteomes" id="UP001374535">
    <property type="component" value="Chromosome 3"/>
</dbReference>
<sequence length="134" mass="15187">NSRVTDNQSRLLGGSPRTPGSRTVNHVYWEVLQELLGHGRSILSTRKFSRNSWVMDNQSRLLESSPGTPGSRTTNHVYWEVLQELPGHGRSISSTGKLLRLWQVYQIVQVVKPVRPDIVSQETSVLLNERIITN</sequence>